<feature type="compositionally biased region" description="Low complexity" evidence="6">
    <location>
        <begin position="191"/>
        <end position="208"/>
    </location>
</feature>
<protein>
    <recommendedName>
        <fullName evidence="8">DOMON domain-containing protein</fullName>
    </recommendedName>
</protein>
<sequence length="233" mass="24273">MAPVVIITLLICAALLISPSFSLTCTSQKLTNEKTFRDCVDLPQLDAYLHYSYNSSNSSLSIAYVATPAKPDGWVAWAINPSSSGMVGAQALLAFKSKGAPVVKTYPISAYGPIKEGKLSFDVWDLSAESLDNNMVIFASVKVDEKANKVNQVWQVGPSVIDGNPAPHEMKDANTKSTGVLTLVGSGAGQAPGSTTSTPAASTPSPSTEKSEASAIGKLGGLIIVMLGSFIGF</sequence>
<keyword evidence="4" id="KW-0249">Electron transport</keyword>
<evidence type="ECO:0000256" key="4">
    <source>
        <dbReference type="ARBA" id="ARBA00022982"/>
    </source>
</evidence>
<dbReference type="PANTHER" id="PTHR23130">
    <property type="entry name" value="CYTOCHROME B561 AND DOMON DOMAIN-CONTAINING PROTEIN"/>
    <property type="match status" value="1"/>
</dbReference>
<gene>
    <name evidence="9" type="ORF">P3X46_017972</name>
</gene>
<feature type="chain" id="PRO_5046419108" description="DOMON domain-containing protein" evidence="7">
    <location>
        <begin position="23"/>
        <end position="233"/>
    </location>
</feature>
<keyword evidence="10" id="KW-1185">Reference proteome</keyword>
<evidence type="ECO:0000259" key="8">
    <source>
        <dbReference type="PROSITE" id="PS50836"/>
    </source>
</evidence>
<evidence type="ECO:0000256" key="6">
    <source>
        <dbReference type="SAM" id="MobiDB-lite"/>
    </source>
</evidence>
<feature type="domain" description="DOMON" evidence="8">
    <location>
        <begin position="45"/>
        <end position="157"/>
    </location>
</feature>
<keyword evidence="5" id="KW-0472">Membrane</keyword>
<evidence type="ECO:0000256" key="3">
    <source>
        <dbReference type="ARBA" id="ARBA00022729"/>
    </source>
</evidence>
<feature type="region of interest" description="Disordered" evidence="6">
    <location>
        <begin position="184"/>
        <end position="212"/>
    </location>
</feature>
<evidence type="ECO:0000256" key="7">
    <source>
        <dbReference type="SAM" id="SignalP"/>
    </source>
</evidence>
<evidence type="ECO:0000256" key="2">
    <source>
        <dbReference type="ARBA" id="ARBA00022448"/>
    </source>
</evidence>
<organism evidence="9 10">
    <name type="scientific">Hevea brasiliensis</name>
    <name type="common">Para rubber tree</name>
    <name type="synonym">Siphonia brasiliensis</name>
    <dbReference type="NCBI Taxonomy" id="3981"/>
    <lineage>
        <taxon>Eukaryota</taxon>
        <taxon>Viridiplantae</taxon>
        <taxon>Streptophyta</taxon>
        <taxon>Embryophyta</taxon>
        <taxon>Tracheophyta</taxon>
        <taxon>Spermatophyta</taxon>
        <taxon>Magnoliopsida</taxon>
        <taxon>eudicotyledons</taxon>
        <taxon>Gunneridae</taxon>
        <taxon>Pentapetalae</taxon>
        <taxon>rosids</taxon>
        <taxon>fabids</taxon>
        <taxon>Malpighiales</taxon>
        <taxon>Euphorbiaceae</taxon>
        <taxon>Crotonoideae</taxon>
        <taxon>Micrandreae</taxon>
        <taxon>Hevea</taxon>
    </lineage>
</organism>
<dbReference type="PANTHER" id="PTHR23130:SF204">
    <property type="entry name" value="DOMON DOMAIN-CONTAINING PROTEIN"/>
    <property type="match status" value="1"/>
</dbReference>
<dbReference type="EMBL" id="JARPOI010000010">
    <property type="protein sequence ID" value="KAJ9169822.1"/>
    <property type="molecule type" value="Genomic_DNA"/>
</dbReference>
<keyword evidence="3 7" id="KW-0732">Signal</keyword>
<comment type="subcellular location">
    <subcellularLocation>
        <location evidence="1">Membrane</location>
    </subcellularLocation>
</comment>
<evidence type="ECO:0000256" key="1">
    <source>
        <dbReference type="ARBA" id="ARBA00004370"/>
    </source>
</evidence>
<accession>A0ABQ9LPB2</accession>
<name>A0ABQ9LPB2_HEVBR</name>
<dbReference type="PROSITE" id="PS50836">
    <property type="entry name" value="DOMON"/>
    <property type="match status" value="1"/>
</dbReference>
<dbReference type="CDD" id="cd09629">
    <property type="entry name" value="DOMON_CIL1_like"/>
    <property type="match status" value="1"/>
</dbReference>
<evidence type="ECO:0000313" key="10">
    <source>
        <dbReference type="Proteomes" id="UP001174677"/>
    </source>
</evidence>
<feature type="signal peptide" evidence="7">
    <location>
        <begin position="1"/>
        <end position="22"/>
    </location>
</feature>
<dbReference type="Pfam" id="PF04526">
    <property type="entry name" value="DUF568"/>
    <property type="match status" value="1"/>
</dbReference>
<dbReference type="Proteomes" id="UP001174677">
    <property type="component" value="Chromosome 10"/>
</dbReference>
<reference evidence="9 10" key="1">
    <citation type="journal article" date="2023" name="Plant Biotechnol. J.">
        <title>Chromosome-level wild Hevea brasiliensis genome provides new tools for genomic-assisted breeding and valuable loci to elevate rubber yield.</title>
        <authorList>
            <person name="Cheng H."/>
            <person name="Song X."/>
            <person name="Hu Y."/>
            <person name="Wu T."/>
            <person name="Yang Q."/>
            <person name="An Z."/>
            <person name="Feng S."/>
            <person name="Deng Z."/>
            <person name="Wu W."/>
            <person name="Zeng X."/>
            <person name="Tu M."/>
            <person name="Wang X."/>
            <person name="Huang H."/>
        </authorList>
    </citation>
    <scope>NUCLEOTIDE SEQUENCE [LARGE SCALE GENOMIC DNA]</scope>
    <source>
        <strain evidence="9">MT/VB/25A 57/8</strain>
    </source>
</reference>
<dbReference type="InterPro" id="IPR045265">
    <property type="entry name" value="AIR12_DOMON"/>
</dbReference>
<dbReference type="InterPro" id="IPR005018">
    <property type="entry name" value="DOMON_domain"/>
</dbReference>
<comment type="caution">
    <text evidence="9">The sequence shown here is derived from an EMBL/GenBank/DDBJ whole genome shotgun (WGS) entry which is preliminary data.</text>
</comment>
<evidence type="ECO:0000313" key="9">
    <source>
        <dbReference type="EMBL" id="KAJ9169822.1"/>
    </source>
</evidence>
<evidence type="ECO:0000256" key="5">
    <source>
        <dbReference type="ARBA" id="ARBA00023136"/>
    </source>
</evidence>
<keyword evidence="2" id="KW-0813">Transport</keyword>
<proteinExistence type="predicted"/>